<evidence type="ECO:0000313" key="2">
    <source>
        <dbReference type="EMBL" id="AFT64192.1"/>
    </source>
</evidence>
<organism evidence="2">
    <name type="scientific">gamma proteobacterium D250</name>
    <dbReference type="NCBI Taxonomy" id="649546"/>
    <lineage>
        <taxon>Bacteria</taxon>
        <taxon>Pseudomonadati</taxon>
        <taxon>Pseudomonadota</taxon>
        <taxon>Gammaproteobacteria</taxon>
    </lineage>
</organism>
<feature type="coiled-coil region" evidence="1">
    <location>
        <begin position="14"/>
        <end position="58"/>
    </location>
</feature>
<dbReference type="AlphaFoldDB" id="M4HX82"/>
<name>M4HX82_9GAMM</name>
<evidence type="ECO:0000256" key="1">
    <source>
        <dbReference type="SAM" id="Coils"/>
    </source>
</evidence>
<sequence length="90" mass="10415">MYPEQVRTWKTVFIEGTLSDAERYKREREEVRQSKRRIKALERDLRRKEKALAETAALLVLRKKLNALRGEVDSGDDCPRLQSGINSLAG</sequence>
<protein>
    <submittedName>
        <fullName evidence="2">IS1240 protein</fullName>
    </submittedName>
</protein>
<dbReference type="EMBL" id="JX523958">
    <property type="protein sequence ID" value="AFT64192.1"/>
    <property type="molecule type" value="Genomic_DNA"/>
</dbReference>
<accession>M4HX82</accession>
<keyword evidence="1" id="KW-0175">Coiled coil</keyword>
<proteinExistence type="predicted"/>
<reference evidence="2" key="1">
    <citation type="journal article" date="2013" name="Mar. Drugs">
        <title>Assessing the effectiveness of functional genetic screens for the identification of bioactive metabolites.</title>
        <authorList>
            <person name="Penesyan A."/>
            <person name="Ballestriero F."/>
            <person name="Daim M."/>
            <person name="Kjelleberg S."/>
            <person name="Thomas T."/>
            <person name="Egan S."/>
        </authorList>
    </citation>
    <scope>NUCLEOTIDE SEQUENCE</scope>
    <source>
        <strain evidence="2">D250</strain>
    </source>
</reference>